<name>A0ACB7VW49_DIOAL</name>
<organism evidence="1 2">
    <name type="scientific">Dioscorea alata</name>
    <name type="common">Purple yam</name>
    <dbReference type="NCBI Taxonomy" id="55571"/>
    <lineage>
        <taxon>Eukaryota</taxon>
        <taxon>Viridiplantae</taxon>
        <taxon>Streptophyta</taxon>
        <taxon>Embryophyta</taxon>
        <taxon>Tracheophyta</taxon>
        <taxon>Spermatophyta</taxon>
        <taxon>Magnoliopsida</taxon>
        <taxon>Liliopsida</taxon>
        <taxon>Dioscoreales</taxon>
        <taxon>Dioscoreaceae</taxon>
        <taxon>Dioscorea</taxon>
    </lineage>
</organism>
<protein>
    <submittedName>
        <fullName evidence="1">Uncharacterized protein</fullName>
    </submittedName>
</protein>
<gene>
    <name evidence="1" type="ORF">IHE45_06G027500</name>
</gene>
<accession>A0ACB7VW49</accession>
<keyword evidence="2" id="KW-1185">Reference proteome</keyword>
<dbReference type="Proteomes" id="UP000827976">
    <property type="component" value="Chromosome 6"/>
</dbReference>
<sequence>MDELFKIFFLDKCRHQKEEALNFRVVKEKEVCEIEEELGAEIATLEKQRDGLEAELKKVLCCYSWKISVGVDFFYLVMIVPTYLSRSAIISN</sequence>
<comment type="caution">
    <text evidence="1">The sequence shown here is derived from an EMBL/GenBank/DDBJ whole genome shotgun (WGS) entry which is preliminary data.</text>
</comment>
<proteinExistence type="predicted"/>
<dbReference type="EMBL" id="CM037016">
    <property type="protein sequence ID" value="KAH7678956.1"/>
    <property type="molecule type" value="Genomic_DNA"/>
</dbReference>
<evidence type="ECO:0000313" key="1">
    <source>
        <dbReference type="EMBL" id="KAH7678956.1"/>
    </source>
</evidence>
<reference evidence="2" key="1">
    <citation type="journal article" date="2022" name="Nat. Commun.">
        <title>Chromosome evolution and the genetic basis of agronomically important traits in greater yam.</title>
        <authorList>
            <person name="Bredeson J.V."/>
            <person name="Lyons J.B."/>
            <person name="Oniyinde I.O."/>
            <person name="Okereke N.R."/>
            <person name="Kolade O."/>
            <person name="Nnabue I."/>
            <person name="Nwadili C.O."/>
            <person name="Hribova E."/>
            <person name="Parker M."/>
            <person name="Nwogha J."/>
            <person name="Shu S."/>
            <person name="Carlson J."/>
            <person name="Kariba R."/>
            <person name="Muthemba S."/>
            <person name="Knop K."/>
            <person name="Barton G.J."/>
            <person name="Sherwood A.V."/>
            <person name="Lopez-Montes A."/>
            <person name="Asiedu R."/>
            <person name="Jamnadass R."/>
            <person name="Muchugi A."/>
            <person name="Goodstein D."/>
            <person name="Egesi C.N."/>
            <person name="Featherston J."/>
            <person name="Asfaw A."/>
            <person name="Simpson G.G."/>
            <person name="Dolezel J."/>
            <person name="Hendre P.S."/>
            <person name="Van Deynze A."/>
            <person name="Kumar P.L."/>
            <person name="Obidiegwu J.E."/>
            <person name="Bhattacharjee R."/>
            <person name="Rokhsar D.S."/>
        </authorList>
    </citation>
    <scope>NUCLEOTIDE SEQUENCE [LARGE SCALE GENOMIC DNA]</scope>
    <source>
        <strain evidence="2">cv. TDa95/00328</strain>
    </source>
</reference>
<evidence type="ECO:0000313" key="2">
    <source>
        <dbReference type="Proteomes" id="UP000827976"/>
    </source>
</evidence>